<dbReference type="Gene3D" id="3.30.160.670">
    <property type="match status" value="1"/>
</dbReference>
<organism evidence="3 4">
    <name type="scientific">Pontibacter anaerobius</name>
    <dbReference type="NCBI Taxonomy" id="2993940"/>
    <lineage>
        <taxon>Bacteria</taxon>
        <taxon>Pseudomonadati</taxon>
        <taxon>Bacteroidota</taxon>
        <taxon>Cytophagia</taxon>
        <taxon>Cytophagales</taxon>
        <taxon>Hymenobacteraceae</taxon>
        <taxon>Pontibacter</taxon>
    </lineage>
</organism>
<dbReference type="PROSITE" id="PS51257">
    <property type="entry name" value="PROKAR_LIPOPROTEIN"/>
    <property type="match status" value="1"/>
</dbReference>
<name>A0ABT3RFU6_9BACT</name>
<dbReference type="Proteomes" id="UP001207228">
    <property type="component" value="Unassembled WGS sequence"/>
</dbReference>
<feature type="signal peptide" evidence="1">
    <location>
        <begin position="1"/>
        <end position="23"/>
    </location>
</feature>
<gene>
    <name evidence="3" type="ORF">OO017_09750</name>
</gene>
<sequence length="184" mass="20975">MKAQAVKQYIFLTILILTAAACSTVRVLDTEAEQGFQLSEYKTFDFYDVEASGVELEPYTPQLDHVKEEITKQLEQRGLSRSTAQPDLKINLGVVVAEKVQTRETNILTDPPFYMGQRRYTWKSEEVVVRRYREGTLSMHLVDNARNELVWQGAAEGVIPDDNSAKLQNRISKGIQKLIQEIPQ</sequence>
<reference evidence="3 4" key="1">
    <citation type="submission" date="2022-11" db="EMBL/GenBank/DDBJ databases">
        <title>The characterization of three novel Bacteroidetes species and genomic analysis of their roles in tidal elemental geochemical cycles.</title>
        <authorList>
            <person name="Ma K.-J."/>
        </authorList>
    </citation>
    <scope>NUCLEOTIDE SEQUENCE [LARGE SCALE GENOMIC DNA]</scope>
    <source>
        <strain evidence="3 4">M82</strain>
    </source>
</reference>
<evidence type="ECO:0000259" key="2">
    <source>
        <dbReference type="Pfam" id="PF13590"/>
    </source>
</evidence>
<proteinExistence type="predicted"/>
<dbReference type="EMBL" id="JAPFQO010000006">
    <property type="protein sequence ID" value="MCX2740227.1"/>
    <property type="molecule type" value="Genomic_DNA"/>
</dbReference>
<accession>A0ABT3RFU6</accession>
<dbReference type="Pfam" id="PF13590">
    <property type="entry name" value="DUF4136"/>
    <property type="match status" value="1"/>
</dbReference>
<keyword evidence="4" id="KW-1185">Reference proteome</keyword>
<dbReference type="InterPro" id="IPR025411">
    <property type="entry name" value="DUF4136"/>
</dbReference>
<feature type="domain" description="DUF4136" evidence="2">
    <location>
        <begin position="30"/>
        <end position="183"/>
    </location>
</feature>
<comment type="caution">
    <text evidence="3">The sequence shown here is derived from an EMBL/GenBank/DDBJ whole genome shotgun (WGS) entry which is preliminary data.</text>
</comment>
<evidence type="ECO:0000313" key="4">
    <source>
        <dbReference type="Proteomes" id="UP001207228"/>
    </source>
</evidence>
<evidence type="ECO:0000256" key="1">
    <source>
        <dbReference type="SAM" id="SignalP"/>
    </source>
</evidence>
<protein>
    <submittedName>
        <fullName evidence="3">DUF4136 domain-containing protein</fullName>
    </submittedName>
</protein>
<dbReference type="RefSeq" id="WP_266052290.1">
    <property type="nucleotide sequence ID" value="NZ_JAPFQO010000006.1"/>
</dbReference>
<feature type="chain" id="PRO_5046547260" evidence="1">
    <location>
        <begin position="24"/>
        <end position="184"/>
    </location>
</feature>
<evidence type="ECO:0000313" key="3">
    <source>
        <dbReference type="EMBL" id="MCX2740227.1"/>
    </source>
</evidence>
<keyword evidence="1" id="KW-0732">Signal</keyword>